<name>A0A7J7KFW4_BUGNE</name>
<evidence type="ECO:0000313" key="10">
    <source>
        <dbReference type="Proteomes" id="UP000593567"/>
    </source>
</evidence>
<evidence type="ECO:0000256" key="7">
    <source>
        <dbReference type="PIRSR" id="PIRSR000189-1"/>
    </source>
</evidence>
<evidence type="ECO:0000256" key="6">
    <source>
        <dbReference type="ARBA" id="ARBA00023002"/>
    </source>
</evidence>
<dbReference type="GO" id="GO:0005782">
    <property type="term" value="C:peroxisomal matrix"/>
    <property type="evidence" value="ECO:0007669"/>
    <property type="project" value="UniProtKB-SubCell"/>
</dbReference>
<comment type="cofactor">
    <cofactor evidence="1 7">
        <name>FAD</name>
        <dbReference type="ChEBI" id="CHEBI:57692"/>
    </cofactor>
</comment>
<dbReference type="Proteomes" id="UP000593567">
    <property type="component" value="Unassembled WGS sequence"/>
</dbReference>
<dbReference type="PIRSF" id="PIRSF000189">
    <property type="entry name" value="D-aa_oxidase"/>
    <property type="match status" value="1"/>
</dbReference>
<comment type="subcellular location">
    <subcellularLocation>
        <location evidence="2">Peroxisome matrix</location>
    </subcellularLocation>
</comment>
<keyword evidence="6" id="KW-0560">Oxidoreductase</keyword>
<dbReference type="InterPro" id="IPR006181">
    <property type="entry name" value="D-amino_acid_oxidase_CS"/>
</dbReference>
<keyword evidence="5 7" id="KW-0274">FAD</keyword>
<dbReference type="Gene3D" id="3.40.50.720">
    <property type="entry name" value="NAD(P)-binding Rossmann-like Domain"/>
    <property type="match status" value="1"/>
</dbReference>
<evidence type="ECO:0000256" key="3">
    <source>
        <dbReference type="ARBA" id="ARBA00006730"/>
    </source>
</evidence>
<evidence type="ECO:0000256" key="4">
    <source>
        <dbReference type="ARBA" id="ARBA00022630"/>
    </source>
</evidence>
<dbReference type="PANTHER" id="PTHR11530">
    <property type="entry name" value="D-AMINO ACID OXIDASE"/>
    <property type="match status" value="1"/>
</dbReference>
<proteinExistence type="inferred from homology"/>
<dbReference type="GO" id="GO:0071949">
    <property type="term" value="F:FAD binding"/>
    <property type="evidence" value="ECO:0007669"/>
    <property type="project" value="InterPro"/>
</dbReference>
<reference evidence="9" key="1">
    <citation type="submission" date="2020-06" db="EMBL/GenBank/DDBJ databases">
        <title>Draft genome of Bugula neritina, a colonial animal packing powerful symbionts and potential medicines.</title>
        <authorList>
            <person name="Rayko M."/>
        </authorList>
    </citation>
    <scope>NUCLEOTIDE SEQUENCE [LARGE SCALE GENOMIC DNA]</scope>
    <source>
        <strain evidence="9">Kwan_BN1</strain>
    </source>
</reference>
<dbReference type="Gene3D" id="3.30.9.10">
    <property type="entry name" value="D-Amino Acid Oxidase, subunit A, domain 2"/>
    <property type="match status" value="1"/>
</dbReference>
<dbReference type="InterPro" id="IPR023209">
    <property type="entry name" value="DAO"/>
</dbReference>
<gene>
    <name evidence="9" type="ORF">EB796_004209</name>
</gene>
<accession>A0A7J7KFW4</accession>
<dbReference type="AlphaFoldDB" id="A0A7J7KFW4"/>
<evidence type="ECO:0000256" key="1">
    <source>
        <dbReference type="ARBA" id="ARBA00001974"/>
    </source>
</evidence>
<evidence type="ECO:0000259" key="8">
    <source>
        <dbReference type="Pfam" id="PF01266"/>
    </source>
</evidence>
<sequence length="327" mass="36522">MSCAYRLQTELPNVQVTVMSDDFTPNLTSDGSGGLWAPYAPFGTDPAKIRKWGNSTYQYLKCLALSPESLKAGVSCVRAYFLRTVPLQEIPSYTRNVEHFRRMTKEEARNMHSSAVDGYSYSTFTCEPKIYLPWITGKFTRTGGKVIKRRISDLNELCQQFDLVVNCSGLGAGELVDDHDVLPVKGQVIKVKDVNVVRFKHCLFNEDRSETYVIPGINTATLGGTYEYGVGDSKVDEGERKRIMDMCCWLEPALKNCTVEKDWVGLRPARKSGIRLEGDSTYHSTVEVIHNYGHGGIGVTLHWGCAAEVVTKAIKSLHITYNLTSKL</sequence>
<dbReference type="GO" id="GO:0003884">
    <property type="term" value="F:D-amino-acid oxidase activity"/>
    <property type="evidence" value="ECO:0007669"/>
    <property type="project" value="InterPro"/>
</dbReference>
<protein>
    <submittedName>
        <fullName evidence="9">DDO</fullName>
    </submittedName>
</protein>
<feature type="binding site" evidence="7">
    <location>
        <position position="267"/>
    </location>
    <ligand>
        <name>D-dopa</name>
        <dbReference type="ChEBI" id="CHEBI:149689"/>
    </ligand>
</feature>
<keyword evidence="4" id="KW-0285">Flavoprotein</keyword>
<dbReference type="EMBL" id="VXIV02000561">
    <property type="protein sequence ID" value="KAF6037489.1"/>
    <property type="molecule type" value="Genomic_DNA"/>
</dbReference>
<feature type="binding site" evidence="7">
    <location>
        <begin position="28"/>
        <end position="29"/>
    </location>
    <ligand>
        <name>FAD</name>
        <dbReference type="ChEBI" id="CHEBI:57692"/>
    </ligand>
</feature>
<feature type="binding site" evidence="7">
    <location>
        <begin position="295"/>
        <end position="300"/>
    </location>
    <ligand>
        <name>FAD</name>
        <dbReference type="ChEBI" id="CHEBI:57692"/>
    </ligand>
</feature>
<feature type="binding site" evidence="7">
    <location>
        <position position="296"/>
    </location>
    <ligand>
        <name>D-dopa</name>
        <dbReference type="ChEBI" id="CHEBI:149689"/>
    </ligand>
</feature>
<comment type="caution">
    <text evidence="9">The sequence shown here is derived from an EMBL/GenBank/DDBJ whole genome shotgun (WGS) entry which is preliminary data.</text>
</comment>
<feature type="domain" description="FAD dependent oxidoreductase" evidence="8">
    <location>
        <begin position="2"/>
        <end position="309"/>
    </location>
</feature>
<dbReference type="OrthoDB" id="2015447at2759"/>
<dbReference type="PROSITE" id="PS00677">
    <property type="entry name" value="DAO"/>
    <property type="match status" value="1"/>
</dbReference>
<dbReference type="SUPFAM" id="SSF54373">
    <property type="entry name" value="FAD-linked reductases, C-terminal domain"/>
    <property type="match status" value="1"/>
</dbReference>
<comment type="similarity">
    <text evidence="3">Belongs to the DAMOX/DASOX family.</text>
</comment>
<organism evidence="9 10">
    <name type="scientific">Bugula neritina</name>
    <name type="common">Brown bryozoan</name>
    <name type="synonym">Sertularia neritina</name>
    <dbReference type="NCBI Taxonomy" id="10212"/>
    <lineage>
        <taxon>Eukaryota</taxon>
        <taxon>Metazoa</taxon>
        <taxon>Spiralia</taxon>
        <taxon>Lophotrochozoa</taxon>
        <taxon>Bryozoa</taxon>
        <taxon>Gymnolaemata</taxon>
        <taxon>Cheilostomatida</taxon>
        <taxon>Flustrina</taxon>
        <taxon>Buguloidea</taxon>
        <taxon>Bugulidae</taxon>
        <taxon>Bugula</taxon>
    </lineage>
</organism>
<evidence type="ECO:0000256" key="2">
    <source>
        <dbReference type="ARBA" id="ARBA00004253"/>
    </source>
</evidence>
<keyword evidence="10" id="KW-1185">Reference proteome</keyword>
<dbReference type="PANTHER" id="PTHR11530:SF11">
    <property type="entry name" value="D-ASPARTATE OXIDASE"/>
    <property type="match status" value="1"/>
</dbReference>
<evidence type="ECO:0000313" key="9">
    <source>
        <dbReference type="EMBL" id="KAF6037489.1"/>
    </source>
</evidence>
<dbReference type="Pfam" id="PF01266">
    <property type="entry name" value="DAO"/>
    <property type="match status" value="1"/>
</dbReference>
<dbReference type="GO" id="GO:0019478">
    <property type="term" value="P:D-amino acid catabolic process"/>
    <property type="evidence" value="ECO:0007669"/>
    <property type="project" value="TreeGrafter"/>
</dbReference>
<dbReference type="InterPro" id="IPR006076">
    <property type="entry name" value="FAD-dep_OxRdtase"/>
</dbReference>
<feature type="binding site" evidence="7">
    <location>
        <position position="212"/>
    </location>
    <ligand>
        <name>D-dopa</name>
        <dbReference type="ChEBI" id="CHEBI:149689"/>
    </ligand>
</feature>
<dbReference type="SUPFAM" id="SSF51971">
    <property type="entry name" value="Nucleotide-binding domain"/>
    <property type="match status" value="1"/>
</dbReference>
<evidence type="ECO:0000256" key="5">
    <source>
        <dbReference type="ARBA" id="ARBA00022827"/>
    </source>
</evidence>